<proteinExistence type="predicted"/>
<name>A0AAU0UJW6_9FIRM</name>
<sequence>MQLKFDDVYDGKWYSTSLLETTFFGLLNTDDRMFKPNLDITRIEAAKAIKQSFAAKNLGVMMTQIFQFMMMPKI</sequence>
<accession>A0AAU0UJW6</accession>
<dbReference type="RefSeq" id="WP_366923471.1">
    <property type="nucleotide sequence ID" value="NZ_CP121694.1"/>
</dbReference>
<gene>
    <name evidence="3" type="ORF">MFMK1_000363</name>
</gene>
<reference evidence="3 4" key="1">
    <citation type="submission" date="2023-04" db="EMBL/GenBank/DDBJ databases">
        <authorList>
            <person name="Hsu D."/>
        </authorList>
    </citation>
    <scope>NUCLEOTIDE SEQUENCE [LARGE SCALE GENOMIC DNA]</scope>
    <source>
        <strain evidence="3 4">MK1</strain>
    </source>
</reference>
<dbReference type="InterPro" id="IPR001119">
    <property type="entry name" value="SLH_dom"/>
</dbReference>
<feature type="domain" description="SLH" evidence="2">
    <location>
        <begin position="5"/>
        <end position="46"/>
    </location>
</feature>
<dbReference type="Pfam" id="PF00395">
    <property type="entry name" value="SLH"/>
    <property type="match status" value="1"/>
</dbReference>
<dbReference type="EMBL" id="CP121694">
    <property type="protein sequence ID" value="WRO20580.1"/>
    <property type="molecule type" value="Genomic_DNA"/>
</dbReference>
<protein>
    <recommendedName>
        <fullName evidence="2">SLH domain-containing protein</fullName>
    </recommendedName>
</protein>
<dbReference type="Proteomes" id="UP001329915">
    <property type="component" value="Chromosome"/>
</dbReference>
<keyword evidence="4" id="KW-1185">Reference proteome</keyword>
<evidence type="ECO:0000313" key="4">
    <source>
        <dbReference type="Proteomes" id="UP001329915"/>
    </source>
</evidence>
<keyword evidence="1" id="KW-0677">Repeat</keyword>
<evidence type="ECO:0000256" key="1">
    <source>
        <dbReference type="ARBA" id="ARBA00022737"/>
    </source>
</evidence>
<evidence type="ECO:0000259" key="2">
    <source>
        <dbReference type="Pfam" id="PF00395"/>
    </source>
</evidence>
<evidence type="ECO:0000313" key="3">
    <source>
        <dbReference type="EMBL" id="WRO20580.1"/>
    </source>
</evidence>
<dbReference type="KEGG" id="dbc:MFMK1_000363"/>
<organism evidence="3 4">
    <name type="scientific">Metallumcola ferriviriculae</name>
    <dbReference type="NCBI Taxonomy" id="3039180"/>
    <lineage>
        <taxon>Bacteria</taxon>
        <taxon>Bacillati</taxon>
        <taxon>Bacillota</taxon>
        <taxon>Clostridia</taxon>
        <taxon>Neomoorellales</taxon>
        <taxon>Desulfitibacteraceae</taxon>
        <taxon>Metallumcola</taxon>
    </lineage>
</organism>
<dbReference type="AlphaFoldDB" id="A0AAU0UJW6"/>